<name>A0ABT8M830_9EURY</name>
<comment type="caution">
    <text evidence="2">The sequence shown here is derived from an EMBL/GenBank/DDBJ whole genome shotgun (WGS) entry which is preliminary data.</text>
</comment>
<dbReference type="EMBL" id="VCYH01000002">
    <property type="protein sequence ID" value="MDN7024078.1"/>
    <property type="molecule type" value="Genomic_DNA"/>
</dbReference>
<organism evidence="2 3">
    <name type="scientific">Methanoculleus frigidifontis</name>
    <dbReference type="NCBI Taxonomy" id="2584085"/>
    <lineage>
        <taxon>Archaea</taxon>
        <taxon>Methanobacteriati</taxon>
        <taxon>Methanobacteriota</taxon>
        <taxon>Stenosarchaea group</taxon>
        <taxon>Methanomicrobia</taxon>
        <taxon>Methanomicrobiales</taxon>
        <taxon>Methanomicrobiaceae</taxon>
        <taxon>Methanoculleus</taxon>
    </lineage>
</organism>
<sequence length="221" mass="23880">MVTITEVYNNIEYNPTLIPEKGFSCSLQEADLLFDTGGRGDVLLTNMERLGIDPAGVRRLVVSHDHWDHTGGIAAFLAADPGADVFIPEGFSQKTVDLIEEYTTPQVVTGWTRISDGIFSTGPLGDAIREQSLAVATPNGFLIVTGCAHPHAGRIIERVREEGPVWGILGGLHTVSEADMDALGSVAYLSASHCTDRIDDLQQRYPAAFRPGGVGRIHRMP</sequence>
<dbReference type="InterPro" id="IPR052926">
    <property type="entry name" value="Metallo-beta-lactamase_dom"/>
</dbReference>
<dbReference type="Pfam" id="PF00753">
    <property type="entry name" value="Lactamase_B"/>
    <property type="match status" value="1"/>
</dbReference>
<feature type="domain" description="Metallo-beta-lactamase" evidence="1">
    <location>
        <begin position="32"/>
        <end position="83"/>
    </location>
</feature>
<dbReference type="Gene3D" id="3.60.15.10">
    <property type="entry name" value="Ribonuclease Z/Hydroxyacylglutathione hydrolase-like"/>
    <property type="match status" value="2"/>
</dbReference>
<reference evidence="2" key="1">
    <citation type="submission" date="2019-05" db="EMBL/GenBank/DDBJ databases">
        <title>Methanoculleus sp. FWC-SCC1, a methanogenic archaeon isolated from deep marine cold seep.</title>
        <authorList>
            <person name="Chen Y.-W."/>
            <person name="Chen S.-C."/>
            <person name="Teng N.-H."/>
            <person name="Lai M.-C."/>
        </authorList>
    </citation>
    <scope>NUCLEOTIDE SEQUENCE</scope>
    <source>
        <strain evidence="2">FWC-SCC1</strain>
    </source>
</reference>
<proteinExistence type="predicted"/>
<evidence type="ECO:0000259" key="1">
    <source>
        <dbReference type="Pfam" id="PF00753"/>
    </source>
</evidence>
<dbReference type="PANTHER" id="PTHR13754">
    <property type="entry name" value="METALLO-BETA-LACTAMASE SUPERFAMILY PROTEIN"/>
    <property type="match status" value="1"/>
</dbReference>
<keyword evidence="3" id="KW-1185">Reference proteome</keyword>
<dbReference type="Proteomes" id="UP001168338">
    <property type="component" value="Unassembled WGS sequence"/>
</dbReference>
<evidence type="ECO:0000313" key="2">
    <source>
        <dbReference type="EMBL" id="MDN7024078.1"/>
    </source>
</evidence>
<protein>
    <submittedName>
        <fullName evidence="2">MBL fold metallo-hydrolase</fullName>
    </submittedName>
</protein>
<dbReference type="InterPro" id="IPR041712">
    <property type="entry name" value="DHPS-like_MBL-fold"/>
</dbReference>
<dbReference type="SUPFAM" id="SSF56281">
    <property type="entry name" value="Metallo-hydrolase/oxidoreductase"/>
    <property type="match status" value="1"/>
</dbReference>
<dbReference type="CDD" id="cd07713">
    <property type="entry name" value="DHPS-like_MBL-fold"/>
    <property type="match status" value="1"/>
</dbReference>
<dbReference type="InterPro" id="IPR036866">
    <property type="entry name" value="RibonucZ/Hydroxyglut_hydro"/>
</dbReference>
<evidence type="ECO:0000313" key="3">
    <source>
        <dbReference type="Proteomes" id="UP001168338"/>
    </source>
</evidence>
<dbReference type="InterPro" id="IPR001279">
    <property type="entry name" value="Metallo-B-lactamas"/>
</dbReference>
<dbReference type="PANTHER" id="PTHR13754:SF13">
    <property type="entry name" value="METALLO-BETA-LACTAMASE SUPERFAMILY PROTEIN (AFU_ORTHOLOGUE AFUA_3G07630)"/>
    <property type="match status" value="1"/>
</dbReference>
<accession>A0ABT8M830</accession>
<dbReference type="RefSeq" id="WP_301663295.1">
    <property type="nucleotide sequence ID" value="NZ_VCYH01000002.1"/>
</dbReference>
<gene>
    <name evidence="2" type="ORF">FGU65_04095</name>
</gene>